<gene>
    <name evidence="4" type="ORF">WWE3-TFM_8</name>
</gene>
<organism evidence="4">
    <name type="scientific">uncultured candidate division WWE3 bacterium EJ0ADIGA11YD11</name>
    <dbReference type="NCBI Taxonomy" id="500145"/>
    <lineage>
        <taxon>Bacteria</taxon>
        <taxon>Katanobacteria</taxon>
        <taxon>environmental samples</taxon>
    </lineage>
</organism>
<feature type="domain" description="Carbohydrate kinase PfkB" evidence="3">
    <location>
        <begin position="38"/>
        <end position="300"/>
    </location>
</feature>
<reference evidence="4" key="1">
    <citation type="submission" date="2007-07" db="EMBL/GenBank/DDBJ databases">
        <authorList>
            <person name="Genoscope"/>
        </authorList>
    </citation>
    <scope>NUCLEOTIDE SEQUENCE</scope>
</reference>
<sequence>MDILTIGDSCIDITLHISSADEVRIEESETPQICFIHGSKIPVDQFFSSIGGNSVNVATGCNRLGLKTGVYTEIGDDQNGEKLIKELAERGIDTTYCIKTPGDATNVNAIIIYNYERTIFSYHAPRKYKVRDWPKPTLLYYTSIGEGFEKFQTELIDYIEKNRDIGVIFNPGTIHMKAGYNHIKEFLEVTNILIVNLEEAVRLIGEKPLPKMHIDLQKLGPKLTVITDGKNGASGFDGENLVKVSAYSDGREVKDKTGAGDSFASGFVSAIFHKKTLKEALGWGSINAFAEITKENAGTGILTKDEMEKLVKKII</sequence>
<name>B0KVB3_UNCKA</name>
<dbReference type="Gene3D" id="3.40.1190.20">
    <property type="match status" value="1"/>
</dbReference>
<protein>
    <submittedName>
        <fullName evidence="4">Putative sugar kinase</fullName>
    </submittedName>
</protein>
<dbReference type="AlphaFoldDB" id="B0KVB3"/>
<evidence type="ECO:0000256" key="2">
    <source>
        <dbReference type="ARBA" id="ARBA00022777"/>
    </source>
</evidence>
<evidence type="ECO:0000256" key="1">
    <source>
        <dbReference type="ARBA" id="ARBA00022679"/>
    </source>
</evidence>
<keyword evidence="2 4" id="KW-0418">Kinase</keyword>
<dbReference type="EMBL" id="CU367853">
    <property type="protein sequence ID" value="CAO79498.1"/>
    <property type="molecule type" value="Genomic_DNA"/>
</dbReference>
<evidence type="ECO:0000259" key="3">
    <source>
        <dbReference type="Pfam" id="PF00294"/>
    </source>
</evidence>
<dbReference type="Pfam" id="PF00294">
    <property type="entry name" value="PfkB"/>
    <property type="match status" value="1"/>
</dbReference>
<dbReference type="PANTHER" id="PTHR10584:SF166">
    <property type="entry name" value="RIBOKINASE"/>
    <property type="match status" value="1"/>
</dbReference>
<dbReference type="InterPro" id="IPR011611">
    <property type="entry name" value="PfkB_dom"/>
</dbReference>
<dbReference type="InterPro" id="IPR029056">
    <property type="entry name" value="Ribokinase-like"/>
</dbReference>
<dbReference type="SUPFAM" id="SSF53613">
    <property type="entry name" value="Ribokinase-like"/>
    <property type="match status" value="1"/>
</dbReference>
<keyword evidence="1" id="KW-0808">Transferase</keyword>
<accession>B0KVB3</accession>
<dbReference type="GO" id="GO:0016301">
    <property type="term" value="F:kinase activity"/>
    <property type="evidence" value="ECO:0007669"/>
    <property type="project" value="UniProtKB-KW"/>
</dbReference>
<reference evidence="4" key="2">
    <citation type="journal article" date="2008" name="Environ. Microbiol.">
        <title>Discovery and characterization of a new bacterial candidate division by an anaerobic sludge digester metagenomic approach.</title>
        <authorList>
            <person name="Guermazi S."/>
            <person name="Daegelen P."/>
            <person name="Dauga C."/>
            <person name="Riviere D."/>
            <person name="Boucher T."/>
            <person name="Godon J.J."/>
            <person name="Gyapay G."/>
            <person name="Sghir A."/>
            <person name="Pelletier E."/>
            <person name="Weissenbach J."/>
            <person name="Le Paslier D."/>
        </authorList>
    </citation>
    <scope>NUCLEOTIDE SEQUENCE</scope>
</reference>
<dbReference type="PANTHER" id="PTHR10584">
    <property type="entry name" value="SUGAR KINASE"/>
    <property type="match status" value="1"/>
</dbReference>
<proteinExistence type="predicted"/>
<evidence type="ECO:0000313" key="4">
    <source>
        <dbReference type="EMBL" id="CAO79498.1"/>
    </source>
</evidence>